<evidence type="ECO:0000256" key="3">
    <source>
        <dbReference type="ARBA" id="ARBA00023163"/>
    </source>
</evidence>
<organism evidence="6 7">
    <name type="scientific">Defluviitalea saccharophila</name>
    <dbReference type="NCBI Taxonomy" id="879970"/>
    <lineage>
        <taxon>Bacteria</taxon>
        <taxon>Bacillati</taxon>
        <taxon>Bacillota</taxon>
        <taxon>Clostridia</taxon>
        <taxon>Lachnospirales</taxon>
        <taxon>Defluviitaleaceae</taxon>
        <taxon>Defluviitalea</taxon>
    </lineage>
</organism>
<dbReference type="Gene3D" id="1.10.357.10">
    <property type="entry name" value="Tetracycline Repressor, domain 2"/>
    <property type="match status" value="1"/>
</dbReference>
<dbReference type="Pfam" id="PF00440">
    <property type="entry name" value="TetR_N"/>
    <property type="match status" value="1"/>
</dbReference>
<dbReference type="PANTHER" id="PTHR30055">
    <property type="entry name" value="HTH-TYPE TRANSCRIPTIONAL REGULATOR RUTR"/>
    <property type="match status" value="1"/>
</dbReference>
<name>A0ABZ2Y366_9FIRM</name>
<dbReference type="InterPro" id="IPR001647">
    <property type="entry name" value="HTH_TetR"/>
</dbReference>
<dbReference type="PANTHER" id="PTHR30055:SF234">
    <property type="entry name" value="HTH-TYPE TRANSCRIPTIONAL REGULATOR BETI"/>
    <property type="match status" value="1"/>
</dbReference>
<evidence type="ECO:0000313" key="6">
    <source>
        <dbReference type="EMBL" id="WZL69360.1"/>
    </source>
</evidence>
<dbReference type="PROSITE" id="PS50977">
    <property type="entry name" value="HTH_TETR_2"/>
    <property type="match status" value="1"/>
</dbReference>
<dbReference type="InterPro" id="IPR050109">
    <property type="entry name" value="HTH-type_TetR-like_transc_reg"/>
</dbReference>
<keyword evidence="1" id="KW-0805">Transcription regulation</keyword>
<accession>A0ABZ2Y366</accession>
<evidence type="ECO:0000259" key="5">
    <source>
        <dbReference type="PROSITE" id="PS50977"/>
    </source>
</evidence>
<sequence>MDFNSVPKRESIVLNAIDLIHEFGIHLVSTKEIAKRLGISESTVFKYFPKKNHIFLAVLEQFSLYDQDIFRTSLEKAKQLSPKKAILFYIDSYAAYYENYPQITALIQACELFKGILELETKAKEISLKRLEHIQELIRIAQGAEGIKQDICTEILADMIYSVFIGLCLTWRTKEFKFSLRSETMQAIQLLLDALSNEKE</sequence>
<dbReference type="Gene3D" id="1.10.10.60">
    <property type="entry name" value="Homeodomain-like"/>
    <property type="match status" value="1"/>
</dbReference>
<dbReference type="RefSeq" id="WP_341876357.1">
    <property type="nucleotide sequence ID" value="NZ_CP121687.1"/>
</dbReference>
<proteinExistence type="predicted"/>
<gene>
    <name evidence="6" type="ORF">QBE51_11225</name>
</gene>
<keyword evidence="2 4" id="KW-0238">DNA-binding</keyword>
<evidence type="ECO:0000256" key="4">
    <source>
        <dbReference type="PROSITE-ProRule" id="PRU00335"/>
    </source>
</evidence>
<dbReference type="SUPFAM" id="SSF48498">
    <property type="entry name" value="Tetracyclin repressor-like, C-terminal domain"/>
    <property type="match status" value="1"/>
</dbReference>
<evidence type="ECO:0000256" key="1">
    <source>
        <dbReference type="ARBA" id="ARBA00023015"/>
    </source>
</evidence>
<feature type="domain" description="HTH tetR-type" evidence="5">
    <location>
        <begin position="6"/>
        <end position="66"/>
    </location>
</feature>
<feature type="DNA-binding region" description="H-T-H motif" evidence="4">
    <location>
        <begin position="29"/>
        <end position="48"/>
    </location>
</feature>
<keyword evidence="7" id="KW-1185">Reference proteome</keyword>
<reference evidence="6 7" key="1">
    <citation type="submission" date="2023-03" db="EMBL/GenBank/DDBJ databases">
        <title>Novel Species.</title>
        <authorList>
            <person name="Ma S."/>
        </authorList>
    </citation>
    <scope>NUCLEOTIDE SEQUENCE [LARGE SCALE GENOMIC DNA]</scope>
    <source>
        <strain evidence="6 7">LIND6LT2</strain>
    </source>
</reference>
<evidence type="ECO:0000313" key="7">
    <source>
        <dbReference type="Proteomes" id="UP001486565"/>
    </source>
</evidence>
<keyword evidence="3" id="KW-0804">Transcription</keyword>
<evidence type="ECO:0000256" key="2">
    <source>
        <dbReference type="ARBA" id="ARBA00023125"/>
    </source>
</evidence>
<dbReference type="InterPro" id="IPR036271">
    <property type="entry name" value="Tet_transcr_reg_TetR-rel_C_sf"/>
</dbReference>
<dbReference type="EMBL" id="CP121687">
    <property type="protein sequence ID" value="WZL69360.1"/>
    <property type="molecule type" value="Genomic_DNA"/>
</dbReference>
<protein>
    <submittedName>
        <fullName evidence="6">TetR/AcrR family transcriptional regulator</fullName>
    </submittedName>
</protein>
<dbReference type="Proteomes" id="UP001486565">
    <property type="component" value="Chromosome"/>
</dbReference>
<dbReference type="SUPFAM" id="SSF46689">
    <property type="entry name" value="Homeodomain-like"/>
    <property type="match status" value="1"/>
</dbReference>
<dbReference type="InterPro" id="IPR009057">
    <property type="entry name" value="Homeodomain-like_sf"/>
</dbReference>